<sequence>LPIPEGILDMFRKKDSQESLEDHQGRVRTFEHFPGNWALHVYIPMFGPSDLASLIESFVMSLPSDLVPKMHLFPCNELHLSLSRTVPIRHYWINSIVDQLKSAFALKHRYKIFLARHTQQTYPIARHTQQSFIGLKILSGHKKLSSLVCNVDEVLEEFALPTFYQDPSFHVSIAWCLGDIHEHLMEKHIKQIQVITDAFDSLVMEMSAADCLAFTPNQVHCRIGNKLFNFPFS</sequence>
<dbReference type="PhylomeDB" id="A7RRI4"/>
<keyword evidence="2" id="KW-0378">Hydrolase</keyword>
<dbReference type="InParanoid" id="A7RRI4"/>
<feature type="non-terminal residue" evidence="8">
    <location>
        <position position="1"/>
    </location>
</feature>
<dbReference type="InterPro" id="IPR027521">
    <property type="entry name" value="Usb1"/>
</dbReference>
<evidence type="ECO:0000256" key="1">
    <source>
        <dbReference type="ARBA" id="ARBA00022722"/>
    </source>
</evidence>
<dbReference type="GO" id="GO:0016829">
    <property type="term" value="F:lyase activity"/>
    <property type="evidence" value="ECO:0007669"/>
    <property type="project" value="UniProtKB-KW"/>
</dbReference>
<dbReference type="Pfam" id="PF09749">
    <property type="entry name" value="HVSL"/>
    <property type="match status" value="1"/>
</dbReference>
<dbReference type="PANTHER" id="PTHR13522">
    <property type="entry name" value="U6 SNRNA PHOSPHODIESTERASE 1"/>
    <property type="match status" value="1"/>
</dbReference>
<keyword evidence="4" id="KW-0539">Nucleus</keyword>
<reference evidence="8 9" key="1">
    <citation type="journal article" date="2007" name="Science">
        <title>Sea anemone genome reveals ancestral eumetazoan gene repertoire and genomic organization.</title>
        <authorList>
            <person name="Putnam N.H."/>
            <person name="Srivastava M."/>
            <person name="Hellsten U."/>
            <person name="Dirks B."/>
            <person name="Chapman J."/>
            <person name="Salamov A."/>
            <person name="Terry A."/>
            <person name="Shapiro H."/>
            <person name="Lindquist E."/>
            <person name="Kapitonov V.V."/>
            <person name="Jurka J."/>
            <person name="Genikhovich G."/>
            <person name="Grigoriev I.V."/>
            <person name="Lucas S.M."/>
            <person name="Steele R.E."/>
            <person name="Finnerty J.R."/>
            <person name="Technau U."/>
            <person name="Martindale M.Q."/>
            <person name="Rokhsar D.S."/>
        </authorList>
    </citation>
    <scope>NUCLEOTIDE SEQUENCE [LARGE SCALE GENOMIC DNA]</scope>
    <source>
        <strain evidence="9">CH2 X CH6</strain>
    </source>
</reference>
<dbReference type="Proteomes" id="UP000001593">
    <property type="component" value="Unassembled WGS sequence"/>
</dbReference>
<keyword evidence="1" id="KW-0540">Nuclease</keyword>
<dbReference type="STRING" id="45351.A7RRI4"/>
<accession>A7RRI4</accession>
<evidence type="ECO:0000313" key="9">
    <source>
        <dbReference type="Proteomes" id="UP000001593"/>
    </source>
</evidence>
<comment type="catalytic activity">
    <reaction evidence="5">
        <text>a 3'-end uridylyl-uridine-RNA = a 3'-end 2',3'-cyclophospho-uridine-RNA + uridine</text>
        <dbReference type="Rhea" id="RHEA:46052"/>
        <dbReference type="Rhea" id="RHEA-COMP:17384"/>
        <dbReference type="Rhea" id="RHEA-COMP:17385"/>
        <dbReference type="ChEBI" id="CHEBI:16704"/>
        <dbReference type="ChEBI" id="CHEBI:85643"/>
        <dbReference type="ChEBI" id="CHEBI:85644"/>
    </reaction>
    <physiologicalReaction direction="left-to-right" evidence="5">
        <dbReference type="Rhea" id="RHEA:46053"/>
    </physiologicalReaction>
</comment>
<dbReference type="GO" id="GO:0000175">
    <property type="term" value="F:3'-5'-RNA exonuclease activity"/>
    <property type="evidence" value="ECO:0000318"/>
    <property type="project" value="GO_Central"/>
</dbReference>
<evidence type="ECO:0000256" key="7">
    <source>
        <dbReference type="ARBA" id="ARBA00030030"/>
    </source>
</evidence>
<dbReference type="PANTHER" id="PTHR13522:SF3">
    <property type="entry name" value="U6 SNRNA PHOSPHODIESTERASE 1"/>
    <property type="match status" value="1"/>
</dbReference>
<protein>
    <recommendedName>
        <fullName evidence="6">U6 snRNA phosphodiesterase 1</fullName>
    </recommendedName>
    <alternativeName>
        <fullName evidence="7">3'-5' RNA exonuclease USB1</fullName>
    </alternativeName>
</protein>
<keyword evidence="9" id="KW-1185">Reference proteome</keyword>
<dbReference type="HOGENOM" id="CLU_057212_2_0_1"/>
<evidence type="ECO:0000256" key="3">
    <source>
        <dbReference type="ARBA" id="ARBA00023239"/>
    </source>
</evidence>
<gene>
    <name evidence="8" type="ORF">NEMVEDRAFT_v1g90849</name>
</gene>
<dbReference type="GO" id="GO:0034477">
    <property type="term" value="P:U6 snRNA 3'-end processing"/>
    <property type="evidence" value="ECO:0000318"/>
    <property type="project" value="GO_Central"/>
</dbReference>
<proteinExistence type="predicted"/>
<keyword evidence="3" id="KW-0456">Lyase</keyword>
<evidence type="ECO:0000256" key="4">
    <source>
        <dbReference type="ARBA" id="ARBA00023242"/>
    </source>
</evidence>
<dbReference type="OMA" id="KTVVLQY"/>
<dbReference type="GO" id="GO:0005634">
    <property type="term" value="C:nucleus"/>
    <property type="evidence" value="ECO:0000318"/>
    <property type="project" value="GO_Central"/>
</dbReference>
<dbReference type="Gene3D" id="3.90.1140.10">
    <property type="entry name" value="Cyclic phosphodiesterase"/>
    <property type="match status" value="1"/>
</dbReference>
<dbReference type="eggNOG" id="KOG3102">
    <property type="taxonomic scope" value="Eukaryota"/>
</dbReference>
<name>A7RRI4_NEMVE</name>
<dbReference type="AlphaFoldDB" id="A7RRI4"/>
<evidence type="ECO:0000256" key="2">
    <source>
        <dbReference type="ARBA" id="ARBA00022801"/>
    </source>
</evidence>
<evidence type="ECO:0000313" key="8">
    <source>
        <dbReference type="EMBL" id="EDO45958.1"/>
    </source>
</evidence>
<dbReference type="EMBL" id="DS469531">
    <property type="protein sequence ID" value="EDO45958.1"/>
    <property type="molecule type" value="Genomic_DNA"/>
</dbReference>
<evidence type="ECO:0000256" key="6">
    <source>
        <dbReference type="ARBA" id="ARBA00029543"/>
    </source>
</evidence>
<evidence type="ECO:0000256" key="5">
    <source>
        <dbReference type="ARBA" id="ARBA00029300"/>
    </source>
</evidence>
<dbReference type="FunFam" id="3.90.1140.10:FF:000002">
    <property type="entry name" value="U6 snRNA phosphodiesterase"/>
    <property type="match status" value="1"/>
</dbReference>
<organism evidence="8 9">
    <name type="scientific">Nematostella vectensis</name>
    <name type="common">Starlet sea anemone</name>
    <dbReference type="NCBI Taxonomy" id="45351"/>
    <lineage>
        <taxon>Eukaryota</taxon>
        <taxon>Metazoa</taxon>
        <taxon>Cnidaria</taxon>
        <taxon>Anthozoa</taxon>
        <taxon>Hexacorallia</taxon>
        <taxon>Actiniaria</taxon>
        <taxon>Edwardsiidae</taxon>
        <taxon>Nematostella</taxon>
    </lineage>
</organism>